<dbReference type="Pfam" id="PF09739">
    <property type="entry name" value="MCM_bind"/>
    <property type="match status" value="1"/>
</dbReference>
<dbReference type="InterPro" id="IPR019140">
    <property type="entry name" value="MCM_complex-bd"/>
</dbReference>
<dbReference type="GO" id="GO:0006261">
    <property type="term" value="P:DNA-templated DNA replication"/>
    <property type="evidence" value="ECO:0007669"/>
    <property type="project" value="TreeGrafter"/>
</dbReference>
<dbReference type="PANTHER" id="PTHR13489:SF0">
    <property type="entry name" value="MINI-CHROMOSOME MAINTENANCE COMPLEX-BINDING PROTEIN"/>
    <property type="match status" value="1"/>
</dbReference>
<name>A0AAV4FZE6_9GAST</name>
<dbReference type="EMBL" id="BMAT01004710">
    <property type="protein sequence ID" value="GFR78748.1"/>
    <property type="molecule type" value="Genomic_DNA"/>
</dbReference>
<evidence type="ECO:0000256" key="1">
    <source>
        <dbReference type="ARBA" id="ARBA00004123"/>
    </source>
</evidence>
<evidence type="ECO:0000313" key="5">
    <source>
        <dbReference type="EMBL" id="GFR78748.1"/>
    </source>
</evidence>
<dbReference type="Proteomes" id="UP000762676">
    <property type="component" value="Unassembled WGS sequence"/>
</dbReference>
<evidence type="ECO:0000256" key="2">
    <source>
        <dbReference type="ARBA" id="ARBA00007925"/>
    </source>
</evidence>
<evidence type="ECO:0000313" key="6">
    <source>
        <dbReference type="Proteomes" id="UP000762676"/>
    </source>
</evidence>
<comment type="similarity">
    <text evidence="2">Belongs to the MCMBP family.</text>
</comment>
<comment type="subcellular location">
    <subcellularLocation>
        <location evidence="1">Nucleus</location>
    </subcellularLocation>
</comment>
<dbReference type="PANTHER" id="PTHR13489">
    <property type="entry name" value="MINI-CHROMOSOME MAINTENANCE COMPLEX-BINDING PROTEIN"/>
    <property type="match status" value="1"/>
</dbReference>
<evidence type="ECO:0000256" key="3">
    <source>
        <dbReference type="ARBA" id="ARBA00015405"/>
    </source>
</evidence>
<dbReference type="AlphaFoldDB" id="A0AAV4FZE6"/>
<keyword evidence="4" id="KW-0539">Nucleus</keyword>
<accession>A0AAV4FZE6</accession>
<proteinExistence type="inferred from homology"/>
<organism evidence="5 6">
    <name type="scientific">Elysia marginata</name>
    <dbReference type="NCBI Taxonomy" id="1093978"/>
    <lineage>
        <taxon>Eukaryota</taxon>
        <taxon>Metazoa</taxon>
        <taxon>Spiralia</taxon>
        <taxon>Lophotrochozoa</taxon>
        <taxon>Mollusca</taxon>
        <taxon>Gastropoda</taxon>
        <taxon>Heterobranchia</taxon>
        <taxon>Euthyneura</taxon>
        <taxon>Panpulmonata</taxon>
        <taxon>Sacoglossa</taxon>
        <taxon>Placobranchoidea</taxon>
        <taxon>Plakobranchidae</taxon>
        <taxon>Elysia</taxon>
    </lineage>
</organism>
<evidence type="ECO:0000256" key="4">
    <source>
        <dbReference type="ARBA" id="ARBA00023242"/>
    </source>
</evidence>
<keyword evidence="6" id="KW-1185">Reference proteome</keyword>
<protein>
    <recommendedName>
        <fullName evidence="3">Mini-chromosome maintenance complex-binding protein</fullName>
    </recommendedName>
</protein>
<comment type="caution">
    <text evidence="5">The sequence shown here is derived from an EMBL/GenBank/DDBJ whole genome shotgun (WGS) entry which is preliminary data.</text>
</comment>
<reference evidence="5 6" key="1">
    <citation type="journal article" date="2021" name="Elife">
        <title>Chloroplast acquisition without the gene transfer in kleptoplastic sea slugs, Plakobranchus ocellatus.</title>
        <authorList>
            <person name="Maeda T."/>
            <person name="Takahashi S."/>
            <person name="Yoshida T."/>
            <person name="Shimamura S."/>
            <person name="Takaki Y."/>
            <person name="Nagai Y."/>
            <person name="Toyoda A."/>
            <person name="Suzuki Y."/>
            <person name="Arimoto A."/>
            <person name="Ishii H."/>
            <person name="Satoh N."/>
            <person name="Nishiyama T."/>
            <person name="Hasebe M."/>
            <person name="Maruyama T."/>
            <person name="Minagawa J."/>
            <person name="Obokata J."/>
            <person name="Shigenobu S."/>
        </authorList>
    </citation>
    <scope>NUCLEOTIDE SEQUENCE [LARGE SCALE GENOMIC DNA]</scope>
</reference>
<dbReference type="GO" id="GO:0005634">
    <property type="term" value="C:nucleus"/>
    <property type="evidence" value="ECO:0007669"/>
    <property type="project" value="UniProtKB-SubCell"/>
</dbReference>
<sequence>MPGIEDWKTRPYMTIQQIFEEHKADSHETFVKSVENYFSQRLTEDTLRNLPSVNSTPLDQLASGSVVKYRCMVQDVFDPQYYVGRYTVTNSDSSRTRIQCGSFRDAPEIGLNETADMDSLKNVTVERQGFYCVPIPGEAGWVKEISFI</sequence>
<gene>
    <name evidence="5" type="ORF">ElyMa_002271100</name>
</gene>
<dbReference type="GO" id="GO:0003682">
    <property type="term" value="F:chromatin binding"/>
    <property type="evidence" value="ECO:0007669"/>
    <property type="project" value="TreeGrafter"/>
</dbReference>